<dbReference type="Proteomes" id="UP001501495">
    <property type="component" value="Unassembled WGS sequence"/>
</dbReference>
<sequence>MIGWLPSEVTLARQEPAGLKGTHSVSLHRPKAITTVGSGAIGRGLASMTVDGSVVRLGTDTVATGEAVAGLGSAEQRKIESWLAALIQTEHLALLLGNGISSAVGHLIGTYPPSMAQHVSAGDETDLIRAHAEGSASQLGREANLEDEIRSSLDLLQGLRVLQETERAEQVRASVDEAMTGLLSGVLAFEKALGTALRNRTDAALDFERLIGRFLMPFASRPTQRDRLHLYTTNYDRLLEAAADRLGLRFLDRFVGSLEPRFSASRIDVDLHFAPPGVRGEPRLLDGVVRFAKLHGSVDWMADGGKIVRSSLPLGADQEHPMFPEEPSRTAVIYPNPAKDVETLAYPYSELFRDFAAAVCRPNNVLVTFGYGFGDSHINRVIADMLTIPSTHLVVISRDSLTTLDSFRRANSYPPGQTTELIGASVGGLAEFVDLMPMTLTSPLFEAQTAYLEKVGGHEQAVAGAATEQGTTQ</sequence>
<evidence type="ECO:0000313" key="1">
    <source>
        <dbReference type="EMBL" id="GAA4124592.1"/>
    </source>
</evidence>
<accession>A0ABP7XS69</accession>
<keyword evidence="2" id="KW-1185">Reference proteome</keyword>
<protein>
    <submittedName>
        <fullName evidence="1">SIR2 family protein</fullName>
    </submittedName>
</protein>
<evidence type="ECO:0000313" key="2">
    <source>
        <dbReference type="Proteomes" id="UP001501495"/>
    </source>
</evidence>
<dbReference type="Pfam" id="PF13289">
    <property type="entry name" value="SIR2_2"/>
    <property type="match status" value="1"/>
</dbReference>
<comment type="caution">
    <text evidence="1">The sequence shown here is derived from an EMBL/GenBank/DDBJ whole genome shotgun (WGS) entry which is preliminary data.</text>
</comment>
<name>A0ABP7XS69_9ACTN</name>
<gene>
    <name evidence="1" type="ORF">GCM10022215_32430</name>
</gene>
<reference evidence="2" key="1">
    <citation type="journal article" date="2019" name="Int. J. Syst. Evol. Microbiol.">
        <title>The Global Catalogue of Microorganisms (GCM) 10K type strain sequencing project: providing services to taxonomists for standard genome sequencing and annotation.</title>
        <authorList>
            <consortium name="The Broad Institute Genomics Platform"/>
            <consortium name="The Broad Institute Genome Sequencing Center for Infectious Disease"/>
            <person name="Wu L."/>
            <person name="Ma J."/>
        </authorList>
    </citation>
    <scope>NUCLEOTIDE SEQUENCE [LARGE SCALE GENOMIC DNA]</scope>
    <source>
        <strain evidence="2">JCM 16703</strain>
    </source>
</reference>
<organism evidence="1 2">
    <name type="scientific">Nocardioides fonticola</name>
    <dbReference type="NCBI Taxonomy" id="450363"/>
    <lineage>
        <taxon>Bacteria</taxon>
        <taxon>Bacillati</taxon>
        <taxon>Actinomycetota</taxon>
        <taxon>Actinomycetes</taxon>
        <taxon>Propionibacteriales</taxon>
        <taxon>Nocardioidaceae</taxon>
        <taxon>Nocardioides</taxon>
    </lineage>
</organism>
<proteinExistence type="predicted"/>
<dbReference type="EMBL" id="BAAAZH010000024">
    <property type="protein sequence ID" value="GAA4124592.1"/>
    <property type="molecule type" value="Genomic_DNA"/>
</dbReference>